<dbReference type="Gene3D" id="3.90.550.10">
    <property type="entry name" value="Spore Coat Polysaccharide Biosynthesis Protein SpsA, Chain A"/>
    <property type="match status" value="1"/>
</dbReference>
<evidence type="ECO:0000313" key="4">
    <source>
        <dbReference type="EMBL" id="CAC5360555.1"/>
    </source>
</evidence>
<dbReference type="PROSITE" id="PS50231">
    <property type="entry name" value="RICIN_B_LECTIN"/>
    <property type="match status" value="1"/>
</dbReference>
<keyword evidence="4" id="KW-0328">Glycosyltransferase</keyword>
<name>A0A6J8A321_MYTCO</name>
<keyword evidence="4" id="KW-0808">Transferase</keyword>
<dbReference type="InterPro" id="IPR035992">
    <property type="entry name" value="Ricin_B-like_lectins"/>
</dbReference>
<gene>
    <name evidence="4" type="ORF">MCOR_2996</name>
</gene>
<organism evidence="4 5">
    <name type="scientific">Mytilus coruscus</name>
    <name type="common">Sea mussel</name>
    <dbReference type="NCBI Taxonomy" id="42192"/>
    <lineage>
        <taxon>Eukaryota</taxon>
        <taxon>Metazoa</taxon>
        <taxon>Spiralia</taxon>
        <taxon>Lophotrochozoa</taxon>
        <taxon>Mollusca</taxon>
        <taxon>Bivalvia</taxon>
        <taxon>Autobranchia</taxon>
        <taxon>Pteriomorphia</taxon>
        <taxon>Mytilida</taxon>
        <taxon>Mytiloidea</taxon>
        <taxon>Mytilidae</taxon>
        <taxon>Mytilinae</taxon>
        <taxon>Mytilus</taxon>
    </lineage>
</organism>
<dbReference type="Gene3D" id="2.80.10.50">
    <property type="match status" value="1"/>
</dbReference>
<reference evidence="4 5" key="1">
    <citation type="submission" date="2020-06" db="EMBL/GenBank/DDBJ databases">
        <authorList>
            <person name="Li R."/>
            <person name="Bekaert M."/>
        </authorList>
    </citation>
    <scope>NUCLEOTIDE SEQUENCE [LARGE SCALE GENOMIC DNA]</scope>
    <source>
        <strain evidence="5">wild</strain>
    </source>
</reference>
<dbReference type="SUPFAM" id="SSF50370">
    <property type="entry name" value="Ricin B-like lectins"/>
    <property type="match status" value="1"/>
</dbReference>
<dbReference type="InterPro" id="IPR029044">
    <property type="entry name" value="Nucleotide-diphossugar_trans"/>
</dbReference>
<dbReference type="Pfam" id="PF00652">
    <property type="entry name" value="Ricin_B_lectin"/>
    <property type="match status" value="1"/>
</dbReference>
<keyword evidence="5" id="KW-1185">Reference proteome</keyword>
<dbReference type="GO" id="GO:0004653">
    <property type="term" value="F:polypeptide N-acetylgalactosaminyltransferase activity"/>
    <property type="evidence" value="ECO:0007669"/>
    <property type="project" value="UniProtKB-EC"/>
</dbReference>
<evidence type="ECO:0000256" key="1">
    <source>
        <dbReference type="ARBA" id="ARBA00022734"/>
    </source>
</evidence>
<accession>A0A6J8A321</accession>
<dbReference type="Proteomes" id="UP000507470">
    <property type="component" value="Unassembled WGS sequence"/>
</dbReference>
<dbReference type="GO" id="GO:0030246">
    <property type="term" value="F:carbohydrate binding"/>
    <property type="evidence" value="ECO:0007669"/>
    <property type="project" value="UniProtKB-KW"/>
</dbReference>
<dbReference type="OrthoDB" id="6140389at2759"/>
<dbReference type="AlphaFoldDB" id="A0A6J8A321"/>
<dbReference type="InterPro" id="IPR000772">
    <property type="entry name" value="Ricin_B_lectin"/>
</dbReference>
<keyword evidence="2" id="KW-1015">Disulfide bond</keyword>
<dbReference type="PANTHER" id="PTHR11675">
    <property type="entry name" value="N-ACETYLGALACTOSAMINYLTRANSFERASE"/>
    <property type="match status" value="1"/>
</dbReference>
<evidence type="ECO:0000313" key="5">
    <source>
        <dbReference type="Proteomes" id="UP000507470"/>
    </source>
</evidence>
<keyword evidence="1" id="KW-0430">Lectin</keyword>
<dbReference type="PANTHER" id="PTHR11675:SF126">
    <property type="entry name" value="RICIN B LECTIN DOMAIN-CONTAINING PROTEIN"/>
    <property type="match status" value="1"/>
</dbReference>
<dbReference type="EC" id="2.4.1.41" evidence="4"/>
<evidence type="ECO:0000256" key="2">
    <source>
        <dbReference type="ARBA" id="ARBA00023157"/>
    </source>
</evidence>
<sequence>MCGDGIEMLPCSHVGHAYRSSIIWNDQLREAEKTVSNSYRVAEVWMDEYKDLVFERIGNYTLKTGDVSKVKKFKKENNCKPFEYFLEYVTEIVHLYIPVNLKAKGAIIKPDGKTCLGNCNLNVCLAECKWKGYWQFWEWSSDKEIRQGVNCLIPKENNLVEISECKFNKFVQWDYREDNLIKNIDTGMCLTADEENKLKLAECTGHSEQIWIWERTIKSITNSRRALK</sequence>
<dbReference type="EMBL" id="CACVKT020000568">
    <property type="protein sequence ID" value="CAC5360555.1"/>
    <property type="molecule type" value="Genomic_DNA"/>
</dbReference>
<dbReference type="GO" id="GO:0005794">
    <property type="term" value="C:Golgi apparatus"/>
    <property type="evidence" value="ECO:0007669"/>
    <property type="project" value="TreeGrafter"/>
</dbReference>
<dbReference type="SMART" id="SM00458">
    <property type="entry name" value="RICIN"/>
    <property type="match status" value="1"/>
</dbReference>
<evidence type="ECO:0000259" key="3">
    <source>
        <dbReference type="SMART" id="SM00458"/>
    </source>
</evidence>
<feature type="domain" description="Ricin B lectin" evidence="3">
    <location>
        <begin position="102"/>
        <end position="214"/>
    </location>
</feature>
<protein>
    <submittedName>
        <fullName evidence="4">GALNT</fullName>
        <ecNumber evidence="4">2.4.1.41</ecNumber>
    </submittedName>
</protein>
<dbReference type="GO" id="GO:0006493">
    <property type="term" value="P:protein O-linked glycosylation"/>
    <property type="evidence" value="ECO:0007669"/>
    <property type="project" value="TreeGrafter"/>
</dbReference>
<proteinExistence type="predicted"/>